<dbReference type="GO" id="GO:0006817">
    <property type="term" value="P:phosphate ion transport"/>
    <property type="evidence" value="ECO:0007669"/>
    <property type="project" value="UniProtKB-UniRule"/>
</dbReference>
<accession>A0A7D7LFE0</accession>
<keyword evidence="2 4" id="KW-0813">Transport</keyword>
<dbReference type="RefSeq" id="WP_181932440.1">
    <property type="nucleotide sequence ID" value="NZ_CP054698.1"/>
</dbReference>
<feature type="domain" description="PBP" evidence="5">
    <location>
        <begin position="43"/>
        <end position="297"/>
    </location>
</feature>
<gene>
    <name evidence="6" type="ORF">HUN01_18275</name>
</gene>
<protein>
    <recommendedName>
        <fullName evidence="4">Phosphate-binding protein</fullName>
    </recommendedName>
</protein>
<organism evidence="6 7">
    <name type="scientific">Nostoc edaphicum CCNP1411</name>
    <dbReference type="NCBI Taxonomy" id="1472755"/>
    <lineage>
        <taxon>Bacteria</taxon>
        <taxon>Bacillati</taxon>
        <taxon>Cyanobacteriota</taxon>
        <taxon>Cyanophyceae</taxon>
        <taxon>Nostocales</taxon>
        <taxon>Nostocaceae</taxon>
        <taxon>Nostoc</taxon>
    </lineage>
</organism>
<evidence type="ECO:0000256" key="4">
    <source>
        <dbReference type="RuleBase" id="RU367119"/>
    </source>
</evidence>
<keyword evidence="4" id="KW-0592">Phosphate transport</keyword>
<evidence type="ECO:0000256" key="1">
    <source>
        <dbReference type="ARBA" id="ARBA00008725"/>
    </source>
</evidence>
<dbReference type="AlphaFoldDB" id="A0A7D7LFE0"/>
<comment type="similarity">
    <text evidence="1 4">Belongs to the PstS family.</text>
</comment>
<reference evidence="7" key="1">
    <citation type="submission" date="2020-06" db="EMBL/GenBank/DDBJ databases">
        <title>Nostoc edaphicum CCNP1411 genome.</title>
        <authorList>
            <person name="Fidor A."/>
            <person name="Grabski M."/>
            <person name="Gawor J."/>
            <person name="Gromadka R."/>
            <person name="Wegrzyn G."/>
            <person name="Mazur-Marzec H."/>
        </authorList>
    </citation>
    <scope>NUCLEOTIDE SEQUENCE [LARGE SCALE GENOMIC DNA]</scope>
    <source>
        <strain evidence="7">CCNP1411</strain>
    </source>
</reference>
<dbReference type="PROSITE" id="PS51257">
    <property type="entry name" value="PROKAR_LIPOPROTEIN"/>
    <property type="match status" value="1"/>
</dbReference>
<dbReference type="KEGG" id="ned:HUN01_18275"/>
<keyword evidence="3 4" id="KW-0732">Signal</keyword>
<dbReference type="PANTHER" id="PTHR30570:SF1">
    <property type="entry name" value="PHOSPHATE-BINDING PROTEIN PSTS"/>
    <property type="match status" value="1"/>
</dbReference>
<dbReference type="CDD" id="cd13654">
    <property type="entry name" value="PBP2_phosphate_like_2"/>
    <property type="match status" value="1"/>
</dbReference>
<dbReference type="Pfam" id="PF12849">
    <property type="entry name" value="PBP_like_2"/>
    <property type="match status" value="1"/>
</dbReference>
<evidence type="ECO:0000256" key="2">
    <source>
        <dbReference type="ARBA" id="ARBA00022448"/>
    </source>
</evidence>
<dbReference type="PANTHER" id="PTHR30570">
    <property type="entry name" value="PERIPLASMIC PHOSPHATE BINDING COMPONENT OF PHOSPHATE ABC TRANSPORTER"/>
    <property type="match status" value="1"/>
</dbReference>
<dbReference type="EMBL" id="CP054698">
    <property type="protein sequence ID" value="QMS89431.1"/>
    <property type="molecule type" value="Genomic_DNA"/>
</dbReference>
<sequence length="352" mass="38602">MNAIAKNLALVFGVLAFATSCTATSNLSTPTQQSPKVTEVSDATKVRVIKIDGSSTVYPITEAIANQFQQNKQQYKGQVLLSFSGTSAGFKKFCNKETDISNASRPILKAEIEACNKNGVKFIELPVAFDALTVAVNSQNTWAKDITVAELKKLWEPEAQGKITRWNQVRSSWPNQPINLYGAGGQSGTFDYFTEAIVGKTRVSRTDYISSEDDLVLVRGVGTDSNALGYFGLAYYEDNKSRLKPLAIDSGKGAVLPSPETVEKAEYQPLARPLLIYVNAQSLQNQPELKEFVDYYLKYAPITTSSVGYVPLPSEAYELAEKNFQAGKEGTVFAGKEQINFQISDLLKTPQK</sequence>
<name>A0A7D7LFE0_9NOSO</name>
<evidence type="ECO:0000259" key="5">
    <source>
        <dbReference type="Pfam" id="PF12849"/>
    </source>
</evidence>
<dbReference type="FunFam" id="3.40.190.10:FF:000156">
    <property type="entry name" value="Phosphate ABC transporter, phosphate-binding protein"/>
    <property type="match status" value="1"/>
</dbReference>
<dbReference type="Proteomes" id="UP000514713">
    <property type="component" value="Chromosome"/>
</dbReference>
<dbReference type="InterPro" id="IPR011862">
    <property type="entry name" value="Phos-bd"/>
</dbReference>
<dbReference type="Gene3D" id="3.40.190.10">
    <property type="entry name" value="Periplasmic binding protein-like II"/>
    <property type="match status" value="2"/>
</dbReference>
<keyword evidence="7" id="KW-1185">Reference proteome</keyword>
<feature type="chain" id="PRO_5029032038" description="Phosphate-binding protein" evidence="4">
    <location>
        <begin position="24"/>
        <end position="352"/>
    </location>
</feature>
<evidence type="ECO:0000313" key="6">
    <source>
        <dbReference type="EMBL" id="QMS89431.1"/>
    </source>
</evidence>
<dbReference type="InterPro" id="IPR050811">
    <property type="entry name" value="Phosphate_ABC_transporter"/>
</dbReference>
<dbReference type="NCBIfam" id="TIGR02136">
    <property type="entry name" value="ptsS_2"/>
    <property type="match status" value="1"/>
</dbReference>
<dbReference type="SUPFAM" id="SSF53850">
    <property type="entry name" value="Periplasmic binding protein-like II"/>
    <property type="match status" value="1"/>
</dbReference>
<feature type="signal peptide" evidence="4">
    <location>
        <begin position="1"/>
        <end position="23"/>
    </location>
</feature>
<evidence type="ECO:0000256" key="3">
    <source>
        <dbReference type="ARBA" id="ARBA00022729"/>
    </source>
</evidence>
<comment type="function">
    <text evidence="4">Involved in the system for phosphate transport across the cytoplasmic membrane.</text>
</comment>
<proteinExistence type="inferred from homology"/>
<evidence type="ECO:0000313" key="7">
    <source>
        <dbReference type="Proteomes" id="UP000514713"/>
    </source>
</evidence>
<dbReference type="GO" id="GO:0042301">
    <property type="term" value="F:phosphate ion binding"/>
    <property type="evidence" value="ECO:0007669"/>
    <property type="project" value="UniProtKB-UniRule"/>
</dbReference>
<dbReference type="InterPro" id="IPR024370">
    <property type="entry name" value="PBP_domain"/>
</dbReference>